<dbReference type="Pfam" id="PF10098">
    <property type="entry name" value="DUF2336"/>
    <property type="match status" value="1"/>
</dbReference>
<gene>
    <name evidence="1" type="ORF">DOO78_06210</name>
</gene>
<proteinExistence type="predicted"/>
<dbReference type="RefSeq" id="WP_111468870.1">
    <property type="nucleotide sequence ID" value="NZ_QLIX01000003.1"/>
</dbReference>
<organism evidence="1 2">
    <name type="scientific">Roseicella frigidaeris</name>
    <dbReference type="NCBI Taxonomy" id="2230885"/>
    <lineage>
        <taxon>Bacteria</taxon>
        <taxon>Pseudomonadati</taxon>
        <taxon>Pseudomonadota</taxon>
        <taxon>Alphaproteobacteria</taxon>
        <taxon>Acetobacterales</taxon>
        <taxon>Roseomonadaceae</taxon>
        <taxon>Roseicella</taxon>
    </lineage>
</organism>
<dbReference type="OrthoDB" id="7888976at2"/>
<dbReference type="Proteomes" id="UP000249065">
    <property type="component" value="Unassembled WGS sequence"/>
</dbReference>
<evidence type="ECO:0008006" key="3">
    <source>
        <dbReference type="Google" id="ProtNLM"/>
    </source>
</evidence>
<dbReference type="InterPro" id="IPR019285">
    <property type="entry name" value="DUF2336"/>
</dbReference>
<evidence type="ECO:0000313" key="2">
    <source>
        <dbReference type="Proteomes" id="UP000249065"/>
    </source>
</evidence>
<dbReference type="EMBL" id="QLIX01000003">
    <property type="protein sequence ID" value="RAI59840.1"/>
    <property type="molecule type" value="Genomic_DNA"/>
</dbReference>
<name>A0A327MA82_9PROT</name>
<evidence type="ECO:0000313" key="1">
    <source>
        <dbReference type="EMBL" id="RAI59840.1"/>
    </source>
</evidence>
<accession>A0A327MA82</accession>
<keyword evidence="2" id="KW-1185">Reference proteome</keyword>
<dbReference type="AlphaFoldDB" id="A0A327MA82"/>
<protein>
    <recommendedName>
        <fullName evidence="3">DUF2336 domain-containing protein</fullName>
    </recommendedName>
</protein>
<sequence>MRLAPSYEAARRIAAEGTLAERLALASHPEVAPEILYFLACDGRPTVRAAVAANAATPVQADSLLAGDHDPQVRALVGRKLAPRAPELAAATDRLRSLAWSTLCTLAADAAVLVRKVIAEELQAMPEAPHDLILRLAQDAAIEVAAPVIRFSPLLTEEDLLALLAAPPVPETVTAIARRPQLSERISEAVVARADEAATAALLANGSAAIRERTLDRLIAEAATHAAWQESLVRRSGLPAGAVLTLATMVADHLLEPLLTRSDLDPTLARVLRARVALRLERRGAAPLPPDLAFEEAALRGDRTRMLRLLAERSGVAVRAIEHVAQLRSAKALVSLCWKAGFSPRCAGPAQGVLGHVPPEAAIPIPEAGGWPLTETEMQWQIEVLATPDTPAPRPVALRERVGA</sequence>
<reference evidence="2" key="1">
    <citation type="submission" date="2018-06" db="EMBL/GenBank/DDBJ databases">
        <authorList>
            <person name="Khan S.A."/>
        </authorList>
    </citation>
    <scope>NUCLEOTIDE SEQUENCE [LARGE SCALE GENOMIC DNA]</scope>
    <source>
        <strain evidence="2">DB-1506</strain>
    </source>
</reference>
<comment type="caution">
    <text evidence="1">The sequence shown here is derived from an EMBL/GenBank/DDBJ whole genome shotgun (WGS) entry which is preliminary data.</text>
</comment>